<dbReference type="PANTHER" id="PTHR46890">
    <property type="entry name" value="NON-LTR RETROLELEMENT REVERSE TRANSCRIPTASE-LIKE PROTEIN-RELATED"/>
    <property type="match status" value="1"/>
</dbReference>
<feature type="region of interest" description="Disordered" evidence="1">
    <location>
        <begin position="37"/>
        <end position="130"/>
    </location>
</feature>
<evidence type="ECO:0000313" key="2">
    <source>
        <dbReference type="EMBL" id="GEY73389.1"/>
    </source>
</evidence>
<keyword evidence="2" id="KW-0808">Transferase</keyword>
<sequence>MVFQLKFTIISWSRIEGVERQEKKDVLLKKAVEKSNNIHPTQMEQEGSTEHKKSYASTLHEDGEKAESESDEEEEIQEVVLNSKESNDTTNEQQENIYINADNVFSKEETPEVQTERMESSNSSDGSRPPGRWASCDNLFFMINIYGPRETADKIPLWNRLLEFIRNYKSHFVLFGDLNEVCDESEWYDTEFHRPSANNFNSFINDAGLLEFPLGDFGPNLFKFFHSWLQQDGFDDCIKMAYNECSLMNPKMSFHEKLKCLKQNIKEWNRKSISIIAFRKPEVLRKLTDIKVKIDLNTASNIDKKDRVKLLKERDGIQQLEDMDLIKKAKVKWDVKGDENTKFFHGILKQKRFYQSAQGIMIDDEWVTNPHQVKSAFYNFFNYKFDVSNSSIELSHVIPPSTLSQNVNLELEKPFSDEEIRLAVWDCGSQKAPGANSSFITLIPKIPNHIHIKYLRPISLVGLQYKIIAKILANRLLKVIDKVVSNEQSAFISDMSNIIHVLNVFYLASGYKINVSKSNVCGLGVDQQDIEAMACDTGCGSDSIWARVIQAIHEVEAGVD</sequence>
<keyword evidence="2" id="KW-0695">RNA-directed DNA polymerase</keyword>
<dbReference type="InterPro" id="IPR036691">
    <property type="entry name" value="Endo/exonu/phosph_ase_sf"/>
</dbReference>
<keyword evidence="2" id="KW-0548">Nucleotidyltransferase</keyword>
<feature type="compositionally biased region" description="Polar residues" evidence="1">
    <location>
        <begin position="37"/>
        <end position="46"/>
    </location>
</feature>
<organism evidence="2">
    <name type="scientific">Tanacetum cinerariifolium</name>
    <name type="common">Dalmatian daisy</name>
    <name type="synonym">Chrysanthemum cinerariifolium</name>
    <dbReference type="NCBI Taxonomy" id="118510"/>
    <lineage>
        <taxon>Eukaryota</taxon>
        <taxon>Viridiplantae</taxon>
        <taxon>Streptophyta</taxon>
        <taxon>Embryophyta</taxon>
        <taxon>Tracheophyta</taxon>
        <taxon>Spermatophyta</taxon>
        <taxon>Magnoliopsida</taxon>
        <taxon>eudicotyledons</taxon>
        <taxon>Gunneridae</taxon>
        <taxon>Pentapetalae</taxon>
        <taxon>asterids</taxon>
        <taxon>campanulids</taxon>
        <taxon>Asterales</taxon>
        <taxon>Asteraceae</taxon>
        <taxon>Asteroideae</taxon>
        <taxon>Anthemideae</taxon>
        <taxon>Anthemidinae</taxon>
        <taxon>Tanacetum</taxon>
    </lineage>
</organism>
<feature type="compositionally biased region" description="Polar residues" evidence="1">
    <location>
        <begin position="88"/>
        <end position="97"/>
    </location>
</feature>
<reference evidence="2" key="1">
    <citation type="journal article" date="2019" name="Sci. Rep.">
        <title>Draft genome of Tanacetum cinerariifolium, the natural source of mosquito coil.</title>
        <authorList>
            <person name="Yamashiro T."/>
            <person name="Shiraishi A."/>
            <person name="Satake H."/>
            <person name="Nakayama K."/>
        </authorList>
    </citation>
    <scope>NUCLEOTIDE SEQUENCE</scope>
</reference>
<dbReference type="AlphaFoldDB" id="A0A699HT19"/>
<dbReference type="GO" id="GO:0003964">
    <property type="term" value="F:RNA-directed DNA polymerase activity"/>
    <property type="evidence" value="ECO:0007669"/>
    <property type="project" value="UniProtKB-KW"/>
</dbReference>
<dbReference type="SUPFAM" id="SSF56219">
    <property type="entry name" value="DNase I-like"/>
    <property type="match status" value="1"/>
</dbReference>
<feature type="compositionally biased region" description="Basic and acidic residues" evidence="1">
    <location>
        <begin position="105"/>
        <end position="119"/>
    </location>
</feature>
<dbReference type="Gene3D" id="3.60.10.10">
    <property type="entry name" value="Endonuclease/exonuclease/phosphatase"/>
    <property type="match status" value="1"/>
</dbReference>
<dbReference type="InterPro" id="IPR052343">
    <property type="entry name" value="Retrotransposon-Effector_Assoc"/>
</dbReference>
<dbReference type="PANTHER" id="PTHR46890:SF50">
    <property type="entry name" value="RNA-DIRECTED DNA POLYMERASE, EUKARYOTA, REVERSE TRANSCRIPTASE ZINC-BINDING DOMAIN PROTEIN-RELATED"/>
    <property type="match status" value="1"/>
</dbReference>
<feature type="compositionally biased region" description="Basic and acidic residues" evidence="1">
    <location>
        <begin position="48"/>
        <end position="68"/>
    </location>
</feature>
<accession>A0A699HT19</accession>
<dbReference type="EMBL" id="BKCJ010204573">
    <property type="protein sequence ID" value="GEY73389.1"/>
    <property type="molecule type" value="Genomic_DNA"/>
</dbReference>
<comment type="caution">
    <text evidence="2">The sequence shown here is derived from an EMBL/GenBank/DDBJ whole genome shotgun (WGS) entry which is preliminary data.</text>
</comment>
<name>A0A699HT19_TANCI</name>
<gene>
    <name evidence="2" type="ORF">Tci_445363</name>
</gene>
<proteinExistence type="predicted"/>
<evidence type="ECO:0000256" key="1">
    <source>
        <dbReference type="SAM" id="MobiDB-lite"/>
    </source>
</evidence>
<protein>
    <submittedName>
        <fullName evidence="2">RNA-directed DNA polymerase, eukaryota</fullName>
    </submittedName>
</protein>